<comment type="subcellular location">
    <subcellularLocation>
        <location evidence="2">Cytoplasm</location>
    </subcellularLocation>
    <subcellularLocation>
        <location evidence="1">Nucleus</location>
    </subcellularLocation>
</comment>
<dbReference type="AlphaFoldDB" id="A0A1W0WYY1"/>
<organism evidence="11 12">
    <name type="scientific">Hypsibius exemplaris</name>
    <name type="common">Freshwater tardigrade</name>
    <dbReference type="NCBI Taxonomy" id="2072580"/>
    <lineage>
        <taxon>Eukaryota</taxon>
        <taxon>Metazoa</taxon>
        <taxon>Ecdysozoa</taxon>
        <taxon>Tardigrada</taxon>
        <taxon>Eutardigrada</taxon>
        <taxon>Parachela</taxon>
        <taxon>Hypsibioidea</taxon>
        <taxon>Hypsibiidae</taxon>
        <taxon>Hypsibius</taxon>
    </lineage>
</organism>
<evidence type="ECO:0000256" key="8">
    <source>
        <dbReference type="ARBA" id="ARBA00023163"/>
    </source>
</evidence>
<dbReference type="PANTHER" id="PTHR15975">
    <property type="entry name" value="CCR4-NOT TRANSCRIPTION COMPLEX SUBUNIT 11"/>
    <property type="match status" value="1"/>
</dbReference>
<dbReference type="PANTHER" id="PTHR15975:SF0">
    <property type="entry name" value="CCR4-NOT TRANSCRIPTION COMPLEX SUBUNIT 11"/>
    <property type="match status" value="1"/>
</dbReference>
<dbReference type="GO" id="GO:0031047">
    <property type="term" value="P:regulatory ncRNA-mediated gene silencing"/>
    <property type="evidence" value="ECO:0007669"/>
    <property type="project" value="UniProtKB-KW"/>
</dbReference>
<evidence type="ECO:0000256" key="5">
    <source>
        <dbReference type="ARBA" id="ARBA00022490"/>
    </source>
</evidence>
<comment type="similarity">
    <text evidence="3">Belongs to the CNOT11 family.</text>
</comment>
<keyword evidence="5" id="KW-0963">Cytoplasm</keyword>
<dbReference type="GO" id="GO:0005634">
    <property type="term" value="C:nucleus"/>
    <property type="evidence" value="ECO:0007669"/>
    <property type="project" value="UniProtKB-SubCell"/>
</dbReference>
<keyword evidence="9" id="KW-0539">Nucleus</keyword>
<dbReference type="GO" id="GO:0030014">
    <property type="term" value="C:CCR4-NOT complex"/>
    <property type="evidence" value="ECO:0007669"/>
    <property type="project" value="InterPro"/>
</dbReference>
<keyword evidence="7" id="KW-0943">RNA-mediated gene silencing</keyword>
<gene>
    <name evidence="11" type="ORF">BV898_05602</name>
</gene>
<evidence type="ECO:0000256" key="3">
    <source>
        <dbReference type="ARBA" id="ARBA00008030"/>
    </source>
</evidence>
<keyword evidence="8" id="KW-0804">Transcription</keyword>
<name>A0A1W0WYY1_HYPEX</name>
<dbReference type="GO" id="GO:0005737">
    <property type="term" value="C:cytoplasm"/>
    <property type="evidence" value="ECO:0007669"/>
    <property type="project" value="UniProtKB-SubCell"/>
</dbReference>
<protein>
    <recommendedName>
        <fullName evidence="4">CCR4-NOT transcription complex subunit 11</fullName>
    </recommendedName>
</protein>
<keyword evidence="6" id="KW-0805">Transcription regulation</keyword>
<evidence type="ECO:0000256" key="10">
    <source>
        <dbReference type="SAM" id="MobiDB-lite"/>
    </source>
</evidence>
<evidence type="ECO:0000256" key="6">
    <source>
        <dbReference type="ARBA" id="ARBA00023015"/>
    </source>
</evidence>
<evidence type="ECO:0000256" key="1">
    <source>
        <dbReference type="ARBA" id="ARBA00004123"/>
    </source>
</evidence>
<dbReference type="Pfam" id="PF10155">
    <property type="entry name" value="CNOT11"/>
    <property type="match status" value="1"/>
</dbReference>
<comment type="caution">
    <text evidence="11">The sequence shown here is derived from an EMBL/GenBank/DDBJ whole genome shotgun (WGS) entry which is preliminary data.</text>
</comment>
<dbReference type="InterPro" id="IPR019312">
    <property type="entry name" value="CNOT11"/>
</dbReference>
<dbReference type="EMBL" id="MTYJ01000031">
    <property type="protein sequence ID" value="OQV20312.1"/>
    <property type="molecule type" value="Genomic_DNA"/>
</dbReference>
<dbReference type="Proteomes" id="UP000192578">
    <property type="component" value="Unassembled WGS sequence"/>
</dbReference>
<evidence type="ECO:0000256" key="9">
    <source>
        <dbReference type="ARBA" id="ARBA00023242"/>
    </source>
</evidence>
<reference evidence="12" key="1">
    <citation type="submission" date="2017-01" db="EMBL/GenBank/DDBJ databases">
        <title>Comparative genomics of anhydrobiosis in the tardigrade Hypsibius dujardini.</title>
        <authorList>
            <person name="Yoshida Y."/>
            <person name="Koutsovoulos G."/>
            <person name="Laetsch D."/>
            <person name="Stevens L."/>
            <person name="Kumar S."/>
            <person name="Horikawa D."/>
            <person name="Ishino K."/>
            <person name="Komine S."/>
            <person name="Tomita M."/>
            <person name="Blaxter M."/>
            <person name="Arakawa K."/>
        </authorList>
    </citation>
    <scope>NUCLEOTIDE SEQUENCE [LARGE SCALE GENOMIC DNA]</scope>
    <source>
        <strain evidence="12">Z151</strain>
    </source>
</reference>
<feature type="compositionally biased region" description="Low complexity" evidence="10">
    <location>
        <begin position="496"/>
        <end position="508"/>
    </location>
</feature>
<evidence type="ECO:0000256" key="4">
    <source>
        <dbReference type="ARBA" id="ARBA00014872"/>
    </source>
</evidence>
<proteinExistence type="inferred from homology"/>
<evidence type="ECO:0000256" key="2">
    <source>
        <dbReference type="ARBA" id="ARBA00004496"/>
    </source>
</evidence>
<evidence type="ECO:0000313" key="11">
    <source>
        <dbReference type="EMBL" id="OQV20312.1"/>
    </source>
</evidence>
<feature type="region of interest" description="Disordered" evidence="10">
    <location>
        <begin position="489"/>
        <end position="515"/>
    </location>
</feature>
<accession>A0A1W0WYY1</accession>
<evidence type="ECO:0000313" key="12">
    <source>
        <dbReference type="Proteomes" id="UP000192578"/>
    </source>
</evidence>
<dbReference type="OrthoDB" id="10265389at2759"/>
<evidence type="ECO:0000256" key="7">
    <source>
        <dbReference type="ARBA" id="ARBA00023158"/>
    </source>
</evidence>
<sequence>MAIGAGSSAYDAFLSPKETDDLLTLVCDEPAEGWTFDNIAKNFNLLFPKSDHYRVGKALEMFLLCGVLDKAASQLVSVFLLYDMFKEQSLAANPFASLFYVILHPEQRRNVSADHVNGTGDDIAHHLTRIGSLTDATEWFHLGLAKFSAGSRLFVAELAAGPQAGMFAKPPTFFSNTASVSSSDPVADISQFDKEFLERQERIPVIDRSGVGCIVDYPDVTVTGFRHDGMEAARETANALGSGQKPQPDLAFIPELMRPVPPVMPLSEQELVWMNPRTVEELKLHLDPTMLVIPPKWLHFAQLILKAVGTPLHMDEQSTLLKFYEHDSTLVLGGAVMTVEDILGIVENNPIIATEVFKRVHRLPENALKRTRFKRYLHAFLETNVSVHTMEVINRLHEAKIVPNDFLPLYVSYALRKCDSGPTSESATYNQTRLIRLVCVFLQSAVRNKTLNLAENPDLLVEIQAFCVKQTNVREALALYRCLRSNQNPDSADNFESSSNESSSPSKSNSEKMRK</sequence>
<keyword evidence="12" id="KW-1185">Reference proteome</keyword>